<dbReference type="EMBL" id="AWUE01018751">
    <property type="protein sequence ID" value="OMO78470.1"/>
    <property type="molecule type" value="Genomic_DNA"/>
</dbReference>
<keyword evidence="2" id="KW-1185">Reference proteome</keyword>
<name>A0A1R3I7C5_9ROSI</name>
<dbReference type="AlphaFoldDB" id="A0A1R3I7C5"/>
<protein>
    <submittedName>
        <fullName evidence="1">Uncharacterized protein</fullName>
    </submittedName>
</protein>
<dbReference type="Proteomes" id="UP000187203">
    <property type="component" value="Unassembled WGS sequence"/>
</dbReference>
<accession>A0A1R3I7C5</accession>
<reference evidence="2" key="1">
    <citation type="submission" date="2013-09" db="EMBL/GenBank/DDBJ databases">
        <title>Corchorus olitorius genome sequencing.</title>
        <authorList>
            <person name="Alam M."/>
            <person name="Haque M.S."/>
            <person name="Islam M.S."/>
            <person name="Emdad E.M."/>
            <person name="Islam M.M."/>
            <person name="Ahmed B."/>
            <person name="Halim A."/>
            <person name="Hossen Q.M.M."/>
            <person name="Hossain M.Z."/>
            <person name="Ahmed R."/>
            <person name="Khan M.M."/>
            <person name="Islam R."/>
            <person name="Rashid M.M."/>
            <person name="Khan S.A."/>
            <person name="Rahman M.S."/>
            <person name="Alam M."/>
            <person name="Yahiya A.S."/>
            <person name="Khan M.S."/>
            <person name="Azam M.S."/>
            <person name="Haque T."/>
            <person name="Lashkar M.Z.H."/>
            <person name="Akhand A.I."/>
            <person name="Morshed G."/>
            <person name="Roy S."/>
            <person name="Uddin K.S."/>
            <person name="Rabeya T."/>
            <person name="Hossain A.S."/>
            <person name="Chowdhury A."/>
            <person name="Snigdha A.R."/>
            <person name="Mortoza M.S."/>
            <person name="Matin S.A."/>
            <person name="Hoque S.M.E."/>
            <person name="Islam M.K."/>
            <person name="Roy D.K."/>
            <person name="Haider R."/>
            <person name="Moosa M.M."/>
            <person name="Elias S.M."/>
            <person name="Hasan A.M."/>
            <person name="Jahan S."/>
            <person name="Shafiuddin M."/>
            <person name="Mahmood N."/>
            <person name="Shommy N.S."/>
        </authorList>
    </citation>
    <scope>NUCLEOTIDE SEQUENCE [LARGE SCALE GENOMIC DNA]</scope>
    <source>
        <strain evidence="2">cv. O-4</strain>
    </source>
</reference>
<organism evidence="1 2">
    <name type="scientific">Corchorus olitorius</name>
    <dbReference type="NCBI Taxonomy" id="93759"/>
    <lineage>
        <taxon>Eukaryota</taxon>
        <taxon>Viridiplantae</taxon>
        <taxon>Streptophyta</taxon>
        <taxon>Embryophyta</taxon>
        <taxon>Tracheophyta</taxon>
        <taxon>Spermatophyta</taxon>
        <taxon>Magnoliopsida</taxon>
        <taxon>eudicotyledons</taxon>
        <taxon>Gunneridae</taxon>
        <taxon>Pentapetalae</taxon>
        <taxon>rosids</taxon>
        <taxon>malvids</taxon>
        <taxon>Malvales</taxon>
        <taxon>Malvaceae</taxon>
        <taxon>Grewioideae</taxon>
        <taxon>Apeibeae</taxon>
        <taxon>Corchorus</taxon>
    </lineage>
</organism>
<comment type="caution">
    <text evidence="1">The sequence shown here is derived from an EMBL/GenBank/DDBJ whole genome shotgun (WGS) entry which is preliminary data.</text>
</comment>
<proteinExistence type="predicted"/>
<gene>
    <name evidence="1" type="ORF">COLO4_24746</name>
</gene>
<evidence type="ECO:0000313" key="2">
    <source>
        <dbReference type="Proteomes" id="UP000187203"/>
    </source>
</evidence>
<evidence type="ECO:0000313" key="1">
    <source>
        <dbReference type="EMBL" id="OMO78470.1"/>
    </source>
</evidence>
<sequence>MPDPSMSPCGVRNVLTWAADVAKWDSLGQPKVDNSA</sequence>